<evidence type="ECO:0000256" key="8">
    <source>
        <dbReference type="ARBA" id="ARBA00023136"/>
    </source>
</evidence>
<dbReference type="InterPro" id="IPR004316">
    <property type="entry name" value="SWEET_rpt"/>
</dbReference>
<reference evidence="10 11" key="1">
    <citation type="journal article" date="2011" name="Science">
        <title>The Selaginella genome identifies genetic changes associated with the evolution of vascular plants.</title>
        <authorList>
            <person name="Banks J.A."/>
            <person name="Nishiyama T."/>
            <person name="Hasebe M."/>
            <person name="Bowman J.L."/>
            <person name="Gribskov M."/>
            <person name="dePamphilis C."/>
            <person name="Albert V.A."/>
            <person name="Aono N."/>
            <person name="Aoyama T."/>
            <person name="Ambrose B.A."/>
            <person name="Ashton N.W."/>
            <person name="Axtell M.J."/>
            <person name="Barker E."/>
            <person name="Barker M.S."/>
            <person name="Bennetzen J.L."/>
            <person name="Bonawitz N.D."/>
            <person name="Chapple C."/>
            <person name="Cheng C."/>
            <person name="Correa L.G."/>
            <person name="Dacre M."/>
            <person name="DeBarry J."/>
            <person name="Dreyer I."/>
            <person name="Elias M."/>
            <person name="Engstrom E.M."/>
            <person name="Estelle M."/>
            <person name="Feng L."/>
            <person name="Finet C."/>
            <person name="Floyd S.K."/>
            <person name="Frommer W.B."/>
            <person name="Fujita T."/>
            <person name="Gramzow L."/>
            <person name="Gutensohn M."/>
            <person name="Harholt J."/>
            <person name="Hattori M."/>
            <person name="Heyl A."/>
            <person name="Hirai T."/>
            <person name="Hiwatashi Y."/>
            <person name="Ishikawa M."/>
            <person name="Iwata M."/>
            <person name="Karol K.G."/>
            <person name="Koehler B."/>
            <person name="Kolukisaoglu U."/>
            <person name="Kubo M."/>
            <person name="Kurata T."/>
            <person name="Lalonde S."/>
            <person name="Li K."/>
            <person name="Li Y."/>
            <person name="Litt A."/>
            <person name="Lyons E."/>
            <person name="Manning G."/>
            <person name="Maruyama T."/>
            <person name="Michael T.P."/>
            <person name="Mikami K."/>
            <person name="Miyazaki S."/>
            <person name="Morinaga S."/>
            <person name="Murata T."/>
            <person name="Mueller-Roeber B."/>
            <person name="Nelson D.R."/>
            <person name="Obara M."/>
            <person name="Oguri Y."/>
            <person name="Olmstead R.G."/>
            <person name="Onodera N."/>
            <person name="Petersen B.L."/>
            <person name="Pils B."/>
            <person name="Prigge M."/>
            <person name="Rensing S.A."/>
            <person name="Riano-Pachon D.M."/>
            <person name="Roberts A.W."/>
            <person name="Sato Y."/>
            <person name="Scheller H.V."/>
            <person name="Schulz B."/>
            <person name="Schulz C."/>
            <person name="Shakirov E.V."/>
            <person name="Shibagaki N."/>
            <person name="Shinohara N."/>
            <person name="Shippen D.E."/>
            <person name="Soerensen I."/>
            <person name="Sotooka R."/>
            <person name="Sugimoto N."/>
            <person name="Sugita M."/>
            <person name="Sumikawa N."/>
            <person name="Tanurdzic M."/>
            <person name="Theissen G."/>
            <person name="Ulvskov P."/>
            <person name="Wakazuki S."/>
            <person name="Weng J.K."/>
            <person name="Willats W.W."/>
            <person name="Wipf D."/>
            <person name="Wolf P.G."/>
            <person name="Yang L."/>
            <person name="Zimmer A.D."/>
            <person name="Zhu Q."/>
            <person name="Mitros T."/>
            <person name="Hellsten U."/>
            <person name="Loque D."/>
            <person name="Otillar R."/>
            <person name="Salamov A."/>
            <person name="Schmutz J."/>
            <person name="Shapiro H."/>
            <person name="Lindquist E."/>
            <person name="Lucas S."/>
            <person name="Rokhsar D."/>
            <person name="Grigoriev I.V."/>
        </authorList>
    </citation>
    <scope>NUCLEOTIDE SEQUENCE [LARGE SCALE GENOMIC DNA]</scope>
</reference>
<dbReference type="InterPro" id="IPR047664">
    <property type="entry name" value="SWEET"/>
</dbReference>
<evidence type="ECO:0000256" key="5">
    <source>
        <dbReference type="ARBA" id="ARBA00022692"/>
    </source>
</evidence>
<feature type="non-terminal residue" evidence="10">
    <location>
        <position position="186"/>
    </location>
</feature>
<evidence type="ECO:0000256" key="6">
    <source>
        <dbReference type="ARBA" id="ARBA00022737"/>
    </source>
</evidence>
<evidence type="ECO:0000256" key="7">
    <source>
        <dbReference type="ARBA" id="ARBA00022989"/>
    </source>
</evidence>
<gene>
    <name evidence="10" type="ORF">SELMODRAFT_36370</name>
</gene>
<feature type="non-terminal residue" evidence="10">
    <location>
        <position position="1"/>
    </location>
</feature>
<dbReference type="Gene3D" id="1.20.1280.290">
    <property type="match status" value="2"/>
</dbReference>
<dbReference type="EMBL" id="GL377578">
    <property type="protein sequence ID" value="EFJ28793.1"/>
    <property type="molecule type" value="Genomic_DNA"/>
</dbReference>
<keyword evidence="4" id="KW-0762">Sugar transport</keyword>
<dbReference type="Pfam" id="PF03083">
    <property type="entry name" value="MtN3_slv"/>
    <property type="match status" value="2"/>
</dbReference>
<dbReference type="GO" id="GO:0016020">
    <property type="term" value="C:membrane"/>
    <property type="evidence" value="ECO:0000318"/>
    <property type="project" value="GO_Central"/>
</dbReference>
<dbReference type="eggNOG" id="KOG1623">
    <property type="taxonomic scope" value="Eukaryota"/>
</dbReference>
<dbReference type="OrthoDB" id="409725at2759"/>
<keyword evidence="6" id="KW-0677">Repeat</keyword>
<keyword evidence="11" id="KW-1185">Reference proteome</keyword>
<evidence type="ECO:0000313" key="11">
    <source>
        <dbReference type="Proteomes" id="UP000001514"/>
    </source>
</evidence>
<dbReference type="GO" id="GO:0051119">
    <property type="term" value="F:sugar transmembrane transporter activity"/>
    <property type="evidence" value="ECO:0000318"/>
    <property type="project" value="GO_Central"/>
</dbReference>
<dbReference type="GO" id="GO:0012505">
    <property type="term" value="C:endomembrane system"/>
    <property type="evidence" value="ECO:0007669"/>
    <property type="project" value="UniProtKB-SubCell"/>
</dbReference>
<organism evidence="11">
    <name type="scientific">Selaginella moellendorffii</name>
    <name type="common">Spikemoss</name>
    <dbReference type="NCBI Taxonomy" id="88036"/>
    <lineage>
        <taxon>Eukaryota</taxon>
        <taxon>Viridiplantae</taxon>
        <taxon>Streptophyta</taxon>
        <taxon>Embryophyta</taxon>
        <taxon>Tracheophyta</taxon>
        <taxon>Lycopodiopsida</taxon>
        <taxon>Selaginellales</taxon>
        <taxon>Selaginellaceae</taxon>
        <taxon>Selaginella</taxon>
    </lineage>
</organism>
<feature type="transmembrane region" description="Helical" evidence="9">
    <location>
        <begin position="163"/>
        <end position="185"/>
    </location>
</feature>
<evidence type="ECO:0000256" key="2">
    <source>
        <dbReference type="ARBA" id="ARBA00007809"/>
    </source>
</evidence>
<dbReference type="KEGG" id="smo:SELMODRAFT_36370"/>
<dbReference type="InParanoid" id="D8RF18"/>
<keyword evidence="3" id="KW-0813">Transport</keyword>
<dbReference type="Gramene" id="EFJ28793">
    <property type="protein sequence ID" value="EFJ28793"/>
    <property type="gene ID" value="SELMODRAFT_36370"/>
</dbReference>
<sequence length="186" mass="20607">PTFWRIYKNKSVEKFSWLPYATGLLYAAYWGCYALPFITEHNMLLFTVSVAQAVLELIYLIIFLVYSSPKQRASVAGAIFGVAASVAATIAVAKSAMHKRPERCMFAGLPAAIVTVAMYASPLTVMRLVIKTKSVEYMPFLLSFSIFVNSVAWTIYGVLQLDYFILISEGLGAILGTSQLVLYALY</sequence>
<dbReference type="PANTHER" id="PTHR10791">
    <property type="entry name" value="RAG1-ACTIVATING PROTEIN 1"/>
    <property type="match status" value="1"/>
</dbReference>
<feature type="transmembrane region" description="Helical" evidence="9">
    <location>
        <begin position="73"/>
        <end position="93"/>
    </location>
</feature>
<feature type="transmembrane region" description="Helical" evidence="9">
    <location>
        <begin position="17"/>
        <end position="38"/>
    </location>
</feature>
<name>D8RF18_SELML</name>
<comment type="subcellular location">
    <subcellularLocation>
        <location evidence="1">Endomembrane system</location>
        <topology evidence="1">Multi-pass membrane protein</topology>
    </subcellularLocation>
</comment>
<evidence type="ECO:0008006" key="12">
    <source>
        <dbReference type="Google" id="ProtNLM"/>
    </source>
</evidence>
<dbReference type="HOGENOM" id="CLU_048643_1_2_1"/>
<evidence type="ECO:0000256" key="3">
    <source>
        <dbReference type="ARBA" id="ARBA00022448"/>
    </source>
</evidence>
<keyword evidence="5 9" id="KW-0812">Transmembrane</keyword>
<evidence type="ECO:0000256" key="9">
    <source>
        <dbReference type="SAM" id="Phobius"/>
    </source>
</evidence>
<feature type="transmembrane region" description="Helical" evidence="9">
    <location>
        <begin position="105"/>
        <end position="125"/>
    </location>
</feature>
<evidence type="ECO:0000256" key="1">
    <source>
        <dbReference type="ARBA" id="ARBA00004127"/>
    </source>
</evidence>
<dbReference type="AlphaFoldDB" id="D8RF18"/>
<feature type="transmembrane region" description="Helical" evidence="9">
    <location>
        <begin position="44"/>
        <end position="66"/>
    </location>
</feature>
<evidence type="ECO:0000256" key="4">
    <source>
        <dbReference type="ARBA" id="ARBA00022597"/>
    </source>
</evidence>
<keyword evidence="8 9" id="KW-0472">Membrane</keyword>
<protein>
    <recommendedName>
        <fullName evidence="12">Bidirectional sugar transporter SWEET</fullName>
    </recommendedName>
</protein>
<dbReference type="FunFam" id="1.20.1280.290:FF:000002">
    <property type="entry name" value="Bidirectional sugar transporter SWEET"/>
    <property type="match status" value="1"/>
</dbReference>
<dbReference type="Proteomes" id="UP000001514">
    <property type="component" value="Unassembled WGS sequence"/>
</dbReference>
<comment type="similarity">
    <text evidence="2">Belongs to the SWEET sugar transporter family.</text>
</comment>
<evidence type="ECO:0000313" key="10">
    <source>
        <dbReference type="EMBL" id="EFJ28793.1"/>
    </source>
</evidence>
<accession>D8RF18</accession>
<dbReference type="GO" id="GO:0008643">
    <property type="term" value="P:carbohydrate transport"/>
    <property type="evidence" value="ECO:0000318"/>
    <property type="project" value="GO_Central"/>
</dbReference>
<dbReference type="OMA" id="YVGCAFS"/>
<proteinExistence type="inferred from homology"/>
<feature type="transmembrane region" description="Helical" evidence="9">
    <location>
        <begin position="137"/>
        <end position="157"/>
    </location>
</feature>
<keyword evidence="7 9" id="KW-1133">Transmembrane helix</keyword>
<dbReference type="PANTHER" id="PTHR10791:SF142">
    <property type="entry name" value="BIDIRECTIONAL SUGAR TRANSPORTER SWEET16"/>
    <property type="match status" value="1"/>
</dbReference>